<dbReference type="STRING" id="1237149.C900_02991"/>
<dbReference type="SUPFAM" id="SSF51445">
    <property type="entry name" value="(Trans)glycosidases"/>
    <property type="match status" value="1"/>
</dbReference>
<feature type="transmembrane region" description="Helical" evidence="4">
    <location>
        <begin position="521"/>
        <end position="542"/>
    </location>
</feature>
<accession>L8JVB6</accession>
<dbReference type="Proteomes" id="UP000011135">
    <property type="component" value="Unassembled WGS sequence"/>
</dbReference>
<feature type="transmembrane region" description="Helical" evidence="4">
    <location>
        <begin position="488"/>
        <end position="509"/>
    </location>
</feature>
<comment type="caution">
    <text evidence="6">The sequence shown here is derived from an EMBL/GenBank/DDBJ whole genome shotgun (WGS) entry which is preliminary data.</text>
</comment>
<dbReference type="OrthoDB" id="1185215at2"/>
<name>L8JVB6_9BACT</name>
<dbReference type="Gene3D" id="3.10.50.10">
    <property type="match status" value="1"/>
</dbReference>
<evidence type="ECO:0000313" key="7">
    <source>
        <dbReference type="Proteomes" id="UP000011135"/>
    </source>
</evidence>
<keyword evidence="4" id="KW-0472">Membrane</keyword>
<keyword evidence="3" id="KW-0119">Carbohydrate metabolism</keyword>
<keyword evidence="7" id="KW-1185">Reference proteome</keyword>
<keyword evidence="4" id="KW-1133">Transmembrane helix</keyword>
<dbReference type="Gene3D" id="3.20.20.80">
    <property type="entry name" value="Glycosidases"/>
    <property type="match status" value="1"/>
</dbReference>
<dbReference type="RefSeq" id="WP_009580328.1">
    <property type="nucleotide sequence ID" value="NZ_AMZN01000044.1"/>
</dbReference>
<dbReference type="PROSITE" id="PS51910">
    <property type="entry name" value="GH18_2"/>
    <property type="match status" value="1"/>
</dbReference>
<protein>
    <recommendedName>
        <fullName evidence="2">chitinase</fullName>
        <ecNumber evidence="2">3.2.1.14</ecNumber>
    </recommendedName>
</protein>
<gene>
    <name evidence="6" type="ORF">C900_02991</name>
</gene>
<comment type="catalytic activity">
    <reaction evidence="1">
        <text>Random endo-hydrolysis of N-acetyl-beta-D-glucosaminide (1-&gt;4)-beta-linkages in chitin and chitodextrins.</text>
        <dbReference type="EC" id="3.2.1.14"/>
    </reaction>
</comment>
<sequence length="578" mass="66803">MFKQITTIFLLTLLWSSLYAQKSIINQGRSQARKVESEIRRTKRDFNRVGQLFSTDKKQVTSEDNLADTIVWEKKRYIPERGLVNDYAYLFRSVHGAQQKVYFKNTGDLNKIVWDSTTNKFYNRLDKVNAIREGNVVLGWHPYWMKNDFQYYKYNLLSIIAYFSYDINPRTGGYNDADAIADWRTTAMIDSAQNHNVKVLLTVTNYGRQQNDKFLSDRAVWNSLIDSLEVLLRERNGSGIDLNFEQVPNNRRDDYTDFVKKLRTRLGSSRIITVQVPAYNNNNAIDFRAMEPFVNYFIIQGYDYSYVECNNVPAPISPLYSLNTECPCIVNTYDYCIRNGLNPRKAILGLPTYGTEWTLAGNSWNAKATFERYITYNDVMSDYDVNYQPTYDAVSGSSYFFIRQGSQSSRLIWFESKESLDTKFQWALDHDMKGAAIWALGYDGQQPGIWNAIATNFGVEPLQEIRPIGYDNGNVYSIMASFVKHKRAIGIGVVIIVYFFIIGLFVSLFDWRVREIFFQNFTYRAVFAGIIIALSALSIFLLNDGSTYLFPLFVGLIIGALVVYIITTRYISYRDKLP</sequence>
<feature type="transmembrane region" description="Helical" evidence="4">
    <location>
        <begin position="548"/>
        <end position="567"/>
    </location>
</feature>
<dbReference type="InterPro" id="IPR050314">
    <property type="entry name" value="Glycosyl_Hydrlase_18"/>
</dbReference>
<dbReference type="GO" id="GO:0005975">
    <property type="term" value="P:carbohydrate metabolic process"/>
    <property type="evidence" value="ECO:0007669"/>
    <property type="project" value="InterPro"/>
</dbReference>
<dbReference type="InterPro" id="IPR029070">
    <property type="entry name" value="Chitinase_insertion_sf"/>
</dbReference>
<evidence type="ECO:0000256" key="2">
    <source>
        <dbReference type="ARBA" id="ARBA00012729"/>
    </source>
</evidence>
<evidence type="ECO:0000313" key="6">
    <source>
        <dbReference type="EMBL" id="ELR71187.1"/>
    </source>
</evidence>
<dbReference type="GO" id="GO:0006032">
    <property type="term" value="P:chitin catabolic process"/>
    <property type="evidence" value="ECO:0007669"/>
    <property type="project" value="UniProtKB-KW"/>
</dbReference>
<reference evidence="6 7" key="1">
    <citation type="submission" date="2012-12" db="EMBL/GenBank/DDBJ databases">
        <title>Genome assembly of Fulvivirga imtechensis AK7.</title>
        <authorList>
            <person name="Nupur N."/>
            <person name="Khatri I."/>
            <person name="Kumar R."/>
            <person name="Subramanian S."/>
            <person name="Pinnaka A."/>
        </authorList>
    </citation>
    <scope>NUCLEOTIDE SEQUENCE [LARGE SCALE GENOMIC DNA]</scope>
    <source>
        <strain evidence="6 7">AK7</strain>
    </source>
</reference>
<dbReference type="GO" id="GO:0008061">
    <property type="term" value="F:chitin binding"/>
    <property type="evidence" value="ECO:0007669"/>
    <property type="project" value="InterPro"/>
</dbReference>
<dbReference type="PANTHER" id="PTHR11177:SF317">
    <property type="entry name" value="CHITINASE 12-RELATED"/>
    <property type="match status" value="1"/>
</dbReference>
<keyword evidence="6" id="KW-0378">Hydrolase</keyword>
<keyword evidence="4" id="KW-0812">Transmembrane</keyword>
<dbReference type="EC" id="3.2.1.14" evidence="2"/>
<dbReference type="AlphaFoldDB" id="L8JVB6"/>
<keyword evidence="3" id="KW-0146">Chitin degradation</keyword>
<dbReference type="eggNOG" id="COG3858">
    <property type="taxonomic scope" value="Bacteria"/>
</dbReference>
<evidence type="ECO:0000256" key="3">
    <source>
        <dbReference type="ARBA" id="ARBA00023024"/>
    </source>
</evidence>
<dbReference type="PANTHER" id="PTHR11177">
    <property type="entry name" value="CHITINASE"/>
    <property type="match status" value="1"/>
</dbReference>
<dbReference type="EMBL" id="AMZN01000044">
    <property type="protein sequence ID" value="ELR71187.1"/>
    <property type="molecule type" value="Genomic_DNA"/>
</dbReference>
<dbReference type="GO" id="GO:0005576">
    <property type="term" value="C:extracellular region"/>
    <property type="evidence" value="ECO:0007669"/>
    <property type="project" value="TreeGrafter"/>
</dbReference>
<feature type="domain" description="GH18" evidence="5">
    <location>
        <begin position="134"/>
        <end position="460"/>
    </location>
</feature>
<dbReference type="InterPro" id="IPR017853">
    <property type="entry name" value="GH"/>
</dbReference>
<proteinExistence type="predicted"/>
<dbReference type="GO" id="GO:0008843">
    <property type="term" value="F:endochitinase activity"/>
    <property type="evidence" value="ECO:0007669"/>
    <property type="project" value="UniProtKB-EC"/>
</dbReference>
<evidence type="ECO:0000256" key="1">
    <source>
        <dbReference type="ARBA" id="ARBA00000822"/>
    </source>
</evidence>
<dbReference type="SMART" id="SM00636">
    <property type="entry name" value="Glyco_18"/>
    <property type="match status" value="1"/>
</dbReference>
<organism evidence="6 7">
    <name type="scientific">Fulvivirga imtechensis AK7</name>
    <dbReference type="NCBI Taxonomy" id="1237149"/>
    <lineage>
        <taxon>Bacteria</taxon>
        <taxon>Pseudomonadati</taxon>
        <taxon>Bacteroidota</taxon>
        <taxon>Cytophagia</taxon>
        <taxon>Cytophagales</taxon>
        <taxon>Fulvivirgaceae</taxon>
        <taxon>Fulvivirga</taxon>
    </lineage>
</organism>
<keyword evidence="3" id="KW-0624">Polysaccharide degradation</keyword>
<evidence type="ECO:0000259" key="5">
    <source>
        <dbReference type="PROSITE" id="PS51910"/>
    </source>
</evidence>
<dbReference type="Pfam" id="PF00704">
    <property type="entry name" value="Glyco_hydro_18"/>
    <property type="match status" value="1"/>
</dbReference>
<evidence type="ECO:0000256" key="4">
    <source>
        <dbReference type="SAM" id="Phobius"/>
    </source>
</evidence>
<dbReference type="InterPro" id="IPR001223">
    <property type="entry name" value="Glyco_hydro18_cat"/>
</dbReference>
<dbReference type="InterPro" id="IPR011583">
    <property type="entry name" value="Chitinase_II/V-like_cat"/>
</dbReference>